<dbReference type="GeneID" id="40326197"/>
<feature type="region of interest" description="Disordered" evidence="1">
    <location>
        <begin position="240"/>
        <end position="276"/>
    </location>
</feature>
<dbReference type="OMA" id="MTQENAT"/>
<comment type="caution">
    <text evidence="2">The sequence shown here is derived from an EMBL/GenBank/DDBJ whole genome shotgun (WGS) entry which is preliminary data.</text>
</comment>
<organism evidence="2 3">
    <name type="scientific">Trypanosoma rangeli</name>
    <dbReference type="NCBI Taxonomy" id="5698"/>
    <lineage>
        <taxon>Eukaryota</taxon>
        <taxon>Discoba</taxon>
        <taxon>Euglenozoa</taxon>
        <taxon>Kinetoplastea</taxon>
        <taxon>Metakinetoplastina</taxon>
        <taxon>Trypanosomatida</taxon>
        <taxon>Trypanosomatidae</taxon>
        <taxon>Trypanosoma</taxon>
        <taxon>Herpetosoma</taxon>
    </lineage>
</organism>
<dbReference type="VEuPathDB" id="TriTrypDB:TRSC58_00870"/>
<dbReference type="Proteomes" id="UP000283634">
    <property type="component" value="Unassembled WGS sequence"/>
</dbReference>
<sequence>MLPREGSRHTPVLSHPYGAETQSDFAPSLVAASVGPSCLDRLYAGRCVCDGTRVMGGEGVTPGAALAQPWWRRGVGGPAPAFGFSSSLRAALSPLPCPASAAFPRAARDVIGDSDSHLSQHRGEGVAQRWWVTRDAANSVCAWGAPESDQPITAWYQLNYGLPISTDPVKQPYNIADDTAAPDATTATTSSVRGGAASVPPHTAYSLDDWPSLPEEKNAGVRAELLALRRRVDAVEAICRRDVASDEERRGGGSAAPRRSVRYQRRPPRARRRQPS</sequence>
<feature type="compositionally biased region" description="Basic and acidic residues" evidence="1">
    <location>
        <begin position="240"/>
        <end position="251"/>
    </location>
</feature>
<gene>
    <name evidence="2" type="ORF">TraAM80_02264</name>
</gene>
<name>A0A422NV27_TRYRA</name>
<proteinExistence type="predicted"/>
<dbReference type="EMBL" id="MKGL01000050">
    <property type="protein sequence ID" value="RNF09317.1"/>
    <property type="molecule type" value="Genomic_DNA"/>
</dbReference>
<keyword evidence="3" id="KW-1185">Reference proteome</keyword>
<accession>A0A422NV27</accession>
<evidence type="ECO:0000313" key="3">
    <source>
        <dbReference type="Proteomes" id="UP000283634"/>
    </source>
</evidence>
<reference evidence="2 3" key="1">
    <citation type="journal article" date="2018" name="BMC Genomics">
        <title>Genomic comparison of Trypanosoma conorhini and Trypanosoma rangeli to Trypanosoma cruzi strains of high and low virulence.</title>
        <authorList>
            <person name="Bradwell K.R."/>
            <person name="Koparde V.N."/>
            <person name="Matveyev A.V."/>
            <person name="Serrano M.G."/>
            <person name="Alves J.M."/>
            <person name="Parikh H."/>
            <person name="Huang B."/>
            <person name="Lee V."/>
            <person name="Espinosa-Alvarez O."/>
            <person name="Ortiz P.A."/>
            <person name="Costa-Martins A.G."/>
            <person name="Teixeira M.M."/>
            <person name="Buck G.A."/>
        </authorList>
    </citation>
    <scope>NUCLEOTIDE SEQUENCE [LARGE SCALE GENOMIC DNA]</scope>
    <source>
        <strain evidence="2 3">AM80</strain>
    </source>
</reference>
<dbReference type="RefSeq" id="XP_029240898.1">
    <property type="nucleotide sequence ID" value="XM_029379275.1"/>
</dbReference>
<dbReference type="OrthoDB" id="250241at2759"/>
<protein>
    <submittedName>
        <fullName evidence="2">Uncharacterized protein</fullName>
    </submittedName>
</protein>
<evidence type="ECO:0000313" key="2">
    <source>
        <dbReference type="EMBL" id="RNF09317.1"/>
    </source>
</evidence>
<feature type="compositionally biased region" description="Basic residues" evidence="1">
    <location>
        <begin position="259"/>
        <end position="276"/>
    </location>
</feature>
<dbReference type="AlphaFoldDB" id="A0A422NV27"/>
<feature type="region of interest" description="Disordered" evidence="1">
    <location>
        <begin position="184"/>
        <end position="213"/>
    </location>
</feature>
<evidence type="ECO:0000256" key="1">
    <source>
        <dbReference type="SAM" id="MobiDB-lite"/>
    </source>
</evidence>